<reference evidence="3" key="1">
    <citation type="submission" date="2013-09" db="EMBL/GenBank/DDBJ databases">
        <title>The Genome Sequence of Anopheles maculatus species B.</title>
        <authorList>
            <consortium name="The Broad Institute Genomics Platform"/>
            <person name="Neafsey D.E."/>
            <person name="Besansky N."/>
            <person name="Howell P."/>
            <person name="Walton C."/>
            <person name="Young S.K."/>
            <person name="Zeng Q."/>
            <person name="Gargeya S."/>
            <person name="Fitzgerald M."/>
            <person name="Haas B."/>
            <person name="Abouelleil A."/>
            <person name="Allen A.W."/>
            <person name="Alvarado L."/>
            <person name="Arachchi H.M."/>
            <person name="Berlin A.M."/>
            <person name="Chapman S.B."/>
            <person name="Gainer-Dewar J."/>
            <person name="Goldberg J."/>
            <person name="Griggs A."/>
            <person name="Gujja S."/>
            <person name="Hansen M."/>
            <person name="Howarth C."/>
            <person name="Imamovic A."/>
            <person name="Ireland A."/>
            <person name="Larimer J."/>
            <person name="McCowan C."/>
            <person name="Murphy C."/>
            <person name="Pearson M."/>
            <person name="Poon T.W."/>
            <person name="Priest M."/>
            <person name="Roberts A."/>
            <person name="Saif S."/>
            <person name="Shea T."/>
            <person name="Sisk P."/>
            <person name="Sykes S."/>
            <person name="Wortman J."/>
            <person name="Nusbaum C."/>
            <person name="Birren B."/>
        </authorList>
    </citation>
    <scope>NUCLEOTIDE SEQUENCE [LARGE SCALE GENOMIC DNA]</scope>
    <source>
        <strain evidence="3">maculatus3</strain>
    </source>
</reference>
<feature type="region of interest" description="Disordered" evidence="1">
    <location>
        <begin position="1"/>
        <end position="26"/>
    </location>
</feature>
<accession>A0A182SP07</accession>
<organism evidence="2 3">
    <name type="scientific">Anopheles maculatus</name>
    <dbReference type="NCBI Taxonomy" id="74869"/>
    <lineage>
        <taxon>Eukaryota</taxon>
        <taxon>Metazoa</taxon>
        <taxon>Ecdysozoa</taxon>
        <taxon>Arthropoda</taxon>
        <taxon>Hexapoda</taxon>
        <taxon>Insecta</taxon>
        <taxon>Pterygota</taxon>
        <taxon>Neoptera</taxon>
        <taxon>Endopterygota</taxon>
        <taxon>Diptera</taxon>
        <taxon>Nematocera</taxon>
        <taxon>Culicoidea</taxon>
        <taxon>Culicidae</taxon>
        <taxon>Anophelinae</taxon>
        <taxon>Anopheles</taxon>
        <taxon>Anopheles maculatus group</taxon>
    </lineage>
</organism>
<evidence type="ECO:0000256" key="1">
    <source>
        <dbReference type="SAM" id="MobiDB-lite"/>
    </source>
</evidence>
<keyword evidence="3" id="KW-1185">Reference proteome</keyword>
<proteinExistence type="predicted"/>
<protein>
    <submittedName>
        <fullName evidence="2">Uncharacterized protein</fullName>
    </submittedName>
</protein>
<evidence type="ECO:0000313" key="3">
    <source>
        <dbReference type="Proteomes" id="UP000075901"/>
    </source>
</evidence>
<dbReference type="Proteomes" id="UP000075901">
    <property type="component" value="Unassembled WGS sequence"/>
</dbReference>
<evidence type="ECO:0000313" key="2">
    <source>
        <dbReference type="EnsemblMetazoa" id="AMAM010562-PA"/>
    </source>
</evidence>
<sequence>MKPEQNKKQQIVSKNGSKKRSKTHNWRTLGRDKKWLVGRPAVHCPDPRISGTVARQHCCHLLIGEYSSASDRIAASAMAAVRCRATALLLLLLLAAIGTDAARQQPSIVDSEVSECENIPGPGCTHYCALCATLGVEQTVY</sequence>
<dbReference type="VEuPathDB" id="VectorBase:AMAM010562"/>
<dbReference type="AlphaFoldDB" id="A0A182SP07"/>
<reference evidence="2" key="2">
    <citation type="submission" date="2020-05" db="UniProtKB">
        <authorList>
            <consortium name="EnsemblMetazoa"/>
        </authorList>
    </citation>
    <scope>IDENTIFICATION</scope>
    <source>
        <strain evidence="2">maculatus3</strain>
    </source>
</reference>
<feature type="compositionally biased region" description="Basic residues" evidence="1">
    <location>
        <begin position="16"/>
        <end position="25"/>
    </location>
</feature>
<name>A0A182SP07_9DIPT</name>
<dbReference type="EnsemblMetazoa" id="AMAM010562-RA">
    <property type="protein sequence ID" value="AMAM010562-PA"/>
    <property type="gene ID" value="AMAM010562"/>
</dbReference>